<feature type="transmembrane region" description="Helical" evidence="9">
    <location>
        <begin position="12"/>
        <end position="31"/>
    </location>
</feature>
<dbReference type="GO" id="GO:0006935">
    <property type="term" value="P:chemotaxis"/>
    <property type="evidence" value="ECO:0007669"/>
    <property type="project" value="InterPro"/>
</dbReference>
<organism evidence="11 12">
    <name type="scientific">Stakelama tenebrarum</name>
    <dbReference type="NCBI Taxonomy" id="2711215"/>
    <lineage>
        <taxon>Bacteria</taxon>
        <taxon>Pseudomonadati</taxon>
        <taxon>Pseudomonadota</taxon>
        <taxon>Alphaproteobacteria</taxon>
        <taxon>Sphingomonadales</taxon>
        <taxon>Sphingomonadaceae</taxon>
        <taxon>Stakelama</taxon>
    </lineage>
</organism>
<dbReference type="InterPro" id="IPR047055">
    <property type="entry name" value="MotA-like"/>
</dbReference>
<keyword evidence="12" id="KW-1185">Reference proteome</keyword>
<dbReference type="PANTHER" id="PTHR30433">
    <property type="entry name" value="CHEMOTAXIS PROTEIN MOTA"/>
    <property type="match status" value="1"/>
</dbReference>
<evidence type="ECO:0000256" key="6">
    <source>
        <dbReference type="ARBA" id="ARBA00022779"/>
    </source>
</evidence>
<evidence type="ECO:0000256" key="3">
    <source>
        <dbReference type="ARBA" id="ARBA00022448"/>
    </source>
</evidence>
<comment type="subcellular location">
    <subcellularLocation>
        <location evidence="1">Cell membrane</location>
        <topology evidence="1">Multi-pass membrane protein</topology>
    </subcellularLocation>
</comment>
<name>A0A6G6Y1C5_9SPHN</name>
<dbReference type="AlphaFoldDB" id="A0A6G6Y1C5"/>
<evidence type="ECO:0000256" key="5">
    <source>
        <dbReference type="ARBA" id="ARBA00022692"/>
    </source>
</evidence>
<keyword evidence="4" id="KW-1003">Cell membrane</keyword>
<dbReference type="GO" id="GO:0071978">
    <property type="term" value="P:bacterial-type flagellum-dependent swarming motility"/>
    <property type="evidence" value="ECO:0007669"/>
    <property type="project" value="InterPro"/>
</dbReference>
<keyword evidence="3" id="KW-0813">Transport</keyword>
<keyword evidence="8 9" id="KW-0472">Membrane</keyword>
<dbReference type="EMBL" id="CP049109">
    <property type="protein sequence ID" value="QIG78710.1"/>
    <property type="molecule type" value="Genomic_DNA"/>
</dbReference>
<dbReference type="Pfam" id="PF01618">
    <property type="entry name" value="MotA_ExbB"/>
    <property type="match status" value="1"/>
</dbReference>
<reference evidence="11 12" key="1">
    <citation type="submission" date="2020-02" db="EMBL/GenBank/DDBJ databases">
        <authorList>
            <person name="Zheng R.K."/>
            <person name="Sun C.M."/>
        </authorList>
    </citation>
    <scope>NUCLEOTIDE SEQUENCE [LARGE SCALE GENOMIC DNA]</scope>
    <source>
        <strain evidence="12">zrk23</strain>
    </source>
</reference>
<evidence type="ECO:0000313" key="12">
    <source>
        <dbReference type="Proteomes" id="UP000501568"/>
    </source>
</evidence>
<dbReference type="GO" id="GO:0005886">
    <property type="term" value="C:plasma membrane"/>
    <property type="evidence" value="ECO:0007669"/>
    <property type="project" value="UniProtKB-SubCell"/>
</dbReference>
<dbReference type="PROSITE" id="PS01307">
    <property type="entry name" value="MOTA"/>
    <property type="match status" value="1"/>
</dbReference>
<evidence type="ECO:0000256" key="7">
    <source>
        <dbReference type="ARBA" id="ARBA00022989"/>
    </source>
</evidence>
<gene>
    <name evidence="11" type="ORF">G5C33_02165</name>
</gene>
<comment type="similarity">
    <text evidence="2">Belongs to the MotA family.</text>
</comment>
<evidence type="ECO:0000256" key="2">
    <source>
        <dbReference type="ARBA" id="ARBA00008038"/>
    </source>
</evidence>
<dbReference type="InterPro" id="IPR002898">
    <property type="entry name" value="MotA_ExbB_proton_chnl"/>
</dbReference>
<keyword evidence="6" id="KW-0283">Flagellar rotation</keyword>
<protein>
    <submittedName>
        <fullName evidence="11">Biopolymer transporter ExbB</fullName>
    </submittedName>
</protein>
<keyword evidence="7 9" id="KW-1133">Transmembrane helix</keyword>
<keyword evidence="5 9" id="KW-0812">Transmembrane</keyword>
<evidence type="ECO:0000256" key="8">
    <source>
        <dbReference type="ARBA" id="ARBA00023136"/>
    </source>
</evidence>
<dbReference type="InterPro" id="IPR000540">
    <property type="entry name" value="Flag_MotA_CS"/>
</dbReference>
<dbReference type="Proteomes" id="UP000501568">
    <property type="component" value="Chromosome"/>
</dbReference>
<dbReference type="KEGG" id="spzr:G5C33_02165"/>
<proteinExistence type="inferred from homology"/>
<dbReference type="PANTHER" id="PTHR30433:SF2">
    <property type="entry name" value="MOTILITY PROTEIN A"/>
    <property type="match status" value="1"/>
</dbReference>
<accession>A0A6G6Y1C5</accession>
<evidence type="ECO:0000259" key="10">
    <source>
        <dbReference type="Pfam" id="PF01618"/>
    </source>
</evidence>
<feature type="domain" description="MotA/TolQ/ExbB proton channel" evidence="10">
    <location>
        <begin position="89"/>
        <end position="198"/>
    </location>
</feature>
<evidence type="ECO:0000313" key="11">
    <source>
        <dbReference type="EMBL" id="QIG78710.1"/>
    </source>
</evidence>
<feature type="transmembrane region" description="Helical" evidence="9">
    <location>
        <begin position="157"/>
        <end position="179"/>
    </location>
</feature>
<evidence type="ECO:0000256" key="1">
    <source>
        <dbReference type="ARBA" id="ARBA00004651"/>
    </source>
</evidence>
<feature type="transmembrane region" description="Helical" evidence="9">
    <location>
        <begin position="124"/>
        <end position="145"/>
    </location>
</feature>
<sequence>METTAAAQLAPFLDPLALALVGGGTLLAMFLRTPFRDAMRGISALRVLPRRRFRADPGLAQITALGRIVRRHGAIALDKAVIADPDIAAAAAAIVDGATPDEVRDLLHFRAVERAERHRGAADLWTGAAEAAPAMGMIGTLVGLVKMFATMNDPDAIGGAMAVALLTTLYGAILANLVAQPIAARLRRRAGQEARERERLVAPLAELAAIEPPRRATWREAAA</sequence>
<evidence type="ECO:0000256" key="4">
    <source>
        <dbReference type="ARBA" id="ARBA00022475"/>
    </source>
</evidence>
<dbReference type="RefSeq" id="WP_165325708.1">
    <property type="nucleotide sequence ID" value="NZ_CP049109.1"/>
</dbReference>
<evidence type="ECO:0000256" key="9">
    <source>
        <dbReference type="SAM" id="Phobius"/>
    </source>
</evidence>